<organism evidence="1 2">
    <name type="scientific">Mycoplasmoides fastidiosum</name>
    <dbReference type="NCBI Taxonomy" id="92758"/>
    <lineage>
        <taxon>Bacteria</taxon>
        <taxon>Bacillati</taxon>
        <taxon>Mycoplasmatota</taxon>
        <taxon>Mycoplasmoidales</taxon>
        <taxon>Mycoplasmoidaceae</taxon>
        <taxon>Mycoplasmoides</taxon>
    </lineage>
</organism>
<dbReference type="EMBL" id="JAUSWO010000001">
    <property type="protein sequence ID" value="MDQ0514301.1"/>
    <property type="molecule type" value="Genomic_DNA"/>
</dbReference>
<proteinExistence type="predicted"/>
<evidence type="ECO:0000313" key="2">
    <source>
        <dbReference type="Proteomes" id="UP001240643"/>
    </source>
</evidence>
<sequence>MIPNKSDSLEKQNRFVFIYNRFKTQQSGCKAASDILPNSKDFEIFYTSYEDLKNQMIPKVKTLLADLPKDLPYFKNKLLVDLWKLIDQISDHPSIEAFIVKCINCSGILLKGFSKIFFEGHEYIFLENQICKFRWKDRCFVPKLQDKHEVIWRRKVYISKERKMKSVRWRKIETFDDFYAYFGKPLKDEEED</sequence>
<evidence type="ECO:0000313" key="1">
    <source>
        <dbReference type="EMBL" id="MDQ0514301.1"/>
    </source>
</evidence>
<dbReference type="Proteomes" id="UP001240643">
    <property type="component" value="Unassembled WGS sequence"/>
</dbReference>
<reference evidence="1" key="1">
    <citation type="submission" date="2023-07" db="EMBL/GenBank/DDBJ databases">
        <title>Genomic Encyclopedia of Type Strains, Phase IV (KMG-IV): sequencing the most valuable type-strain genomes for metagenomic binning, comparative biology and taxonomic classification.</title>
        <authorList>
            <person name="Goeker M."/>
        </authorList>
    </citation>
    <scope>NUCLEOTIDE SEQUENCE [LARGE SCALE GENOMIC DNA]</scope>
    <source>
        <strain evidence="1">DSM 21204</strain>
    </source>
</reference>
<dbReference type="RefSeq" id="WP_256547820.1">
    <property type="nucleotide sequence ID" value="NZ_CP101809.1"/>
</dbReference>
<gene>
    <name evidence="1" type="ORF">J2Z62_000739</name>
</gene>
<name>A0ABU0M013_9BACT</name>
<keyword evidence="2" id="KW-1185">Reference proteome</keyword>
<accession>A0ABU0M013</accession>
<comment type="caution">
    <text evidence="1">The sequence shown here is derived from an EMBL/GenBank/DDBJ whole genome shotgun (WGS) entry which is preliminary data.</text>
</comment>
<protein>
    <submittedName>
        <fullName evidence="1">Uncharacterized protein</fullName>
    </submittedName>
</protein>